<dbReference type="InterPro" id="IPR002575">
    <property type="entry name" value="Aminoglycoside_PTrfase"/>
</dbReference>
<dbReference type="Proteomes" id="UP000319728">
    <property type="component" value="Unassembled WGS sequence"/>
</dbReference>
<evidence type="ECO:0000259" key="1">
    <source>
        <dbReference type="Pfam" id="PF01636"/>
    </source>
</evidence>
<evidence type="ECO:0000313" key="2">
    <source>
        <dbReference type="EMBL" id="TWJ28774.1"/>
    </source>
</evidence>
<accession>A0A562WGT1</accession>
<dbReference type="AlphaFoldDB" id="A0A562WGT1"/>
<proteinExistence type="predicted"/>
<comment type="caution">
    <text evidence="2">The sequence shown here is derived from an EMBL/GenBank/DDBJ whole genome shotgun (WGS) entry which is preliminary data.</text>
</comment>
<reference evidence="2 3" key="1">
    <citation type="submission" date="2019-07" db="EMBL/GenBank/DDBJ databases">
        <title>R&amp;d 2014.</title>
        <authorList>
            <person name="Klenk H.-P."/>
        </authorList>
    </citation>
    <scope>NUCLEOTIDE SEQUENCE [LARGE SCALE GENOMIC DNA]</scope>
    <source>
        <strain evidence="2 3">DSM 43912</strain>
    </source>
</reference>
<dbReference type="RefSeq" id="WP_186499803.1">
    <property type="nucleotide sequence ID" value="NZ_AP023438.1"/>
</dbReference>
<name>A0A562WGT1_9ACTN</name>
<dbReference type="SUPFAM" id="SSF56112">
    <property type="entry name" value="Protein kinase-like (PK-like)"/>
    <property type="match status" value="1"/>
</dbReference>
<protein>
    <submittedName>
        <fullName evidence="2">Aminoglycoside phosphotransferase (APT) family kinase protein</fullName>
    </submittedName>
</protein>
<keyword evidence="3" id="KW-1185">Reference proteome</keyword>
<keyword evidence="2" id="KW-0808">Transferase</keyword>
<feature type="domain" description="Aminoglycoside phosphotransferase" evidence="1">
    <location>
        <begin position="36"/>
        <end position="263"/>
    </location>
</feature>
<dbReference type="Gene3D" id="3.90.1200.10">
    <property type="match status" value="1"/>
</dbReference>
<dbReference type="InterPro" id="IPR011009">
    <property type="entry name" value="Kinase-like_dom_sf"/>
</dbReference>
<dbReference type="PANTHER" id="PTHR21310">
    <property type="entry name" value="AMINOGLYCOSIDE PHOSPHOTRANSFERASE-RELATED-RELATED"/>
    <property type="match status" value="1"/>
</dbReference>
<sequence>MAVDPEVLGDVLGRLRPEVPGIEVDRWAPSVQGAVGQVVGVRDGNGSPYVLKVYPATARRRLDTEVLAQRLLGEVPGIAAPRPVGYGQRNGPAAVGFLLMTRLDGVRWADRRADLDPARTTALTREVGRTLRQLHRVSGQQFGDLLDDGPRRPTAWEHVAARTGELTARYLRTGGPSRLAERIRHFVEDHRRVVAACPGPVLCHNDFVDSNLLVPATGEPRLCGVVDLERASWNDPLSDLAQTRLHVRYHRPADTTALTEGYGVDGPGEHQRLDVHEVLHALAERNWIAYDRPAGWRESVAALDAFLADRT</sequence>
<dbReference type="EMBL" id="VLLP01000001">
    <property type="protein sequence ID" value="TWJ28774.1"/>
    <property type="molecule type" value="Genomic_DNA"/>
</dbReference>
<evidence type="ECO:0000313" key="3">
    <source>
        <dbReference type="Proteomes" id="UP000319728"/>
    </source>
</evidence>
<dbReference type="GO" id="GO:0016301">
    <property type="term" value="F:kinase activity"/>
    <property type="evidence" value="ECO:0007669"/>
    <property type="project" value="UniProtKB-KW"/>
</dbReference>
<organism evidence="2 3">
    <name type="scientific">Micromonospora sagamiensis</name>
    <dbReference type="NCBI Taxonomy" id="47875"/>
    <lineage>
        <taxon>Bacteria</taxon>
        <taxon>Bacillati</taxon>
        <taxon>Actinomycetota</taxon>
        <taxon>Actinomycetes</taxon>
        <taxon>Micromonosporales</taxon>
        <taxon>Micromonosporaceae</taxon>
        <taxon>Micromonospora</taxon>
    </lineage>
</organism>
<dbReference type="Pfam" id="PF01636">
    <property type="entry name" value="APH"/>
    <property type="match status" value="1"/>
</dbReference>
<gene>
    <name evidence="2" type="ORF">JD81_02280</name>
</gene>
<dbReference type="InterPro" id="IPR051678">
    <property type="entry name" value="AGP_Transferase"/>
</dbReference>
<keyword evidence="2" id="KW-0418">Kinase</keyword>